<dbReference type="InterPro" id="IPR007893">
    <property type="entry name" value="Spore_coat_U/FanG"/>
</dbReference>
<dbReference type="RefSeq" id="WP_038022239.1">
    <property type="nucleotide sequence ID" value="NZ_JPKR02000003.1"/>
</dbReference>
<keyword evidence="1" id="KW-0732">Signal</keyword>
<feature type="domain" description="Spore coat protein U/FanG" evidence="2">
    <location>
        <begin position="184"/>
        <end position="315"/>
    </location>
</feature>
<dbReference type="STRING" id="642227.HA49_17670"/>
<protein>
    <submittedName>
        <fullName evidence="3">Spore coat protein U</fullName>
    </submittedName>
</protein>
<dbReference type="OrthoDB" id="8901110at2"/>
<feature type="chain" id="PRO_5001912450" evidence="1">
    <location>
        <begin position="25"/>
        <end position="318"/>
    </location>
</feature>
<dbReference type="Pfam" id="PF05229">
    <property type="entry name" value="SCPU"/>
    <property type="match status" value="2"/>
</dbReference>
<evidence type="ECO:0000313" key="3">
    <source>
        <dbReference type="EMBL" id="KGD72535.2"/>
    </source>
</evidence>
<evidence type="ECO:0000259" key="2">
    <source>
        <dbReference type="Pfam" id="PF05229"/>
    </source>
</evidence>
<proteinExistence type="predicted"/>
<keyword evidence="4" id="KW-1185">Reference proteome</keyword>
<sequence>MKINTLFLRLLLLLLSGISHYAMADCSTISSTGDFGSVSSFTLASSAETVETGSGFTCSGGLLTLLSTNTITATLTSSAGESGTTPQMVSSSSGASIPYTICAASDCSSTYSIGQTITWTSTSLLGLLGLFNSSDGTLPLYIHTAAGLNVPAGTYTDSIVINWNYNICFIGLLGLCVYTTGTATSTVLFSAEVTNDCAIVDAPDVDFGSAALPADFASIASALTVRCTKNAAYKINLTSSNPLSGDFRQMASTSDGTTHYLLYQFYQPDGTAWTTDNDLSETGTGDSQTVNYTATVDTAQTNKPAGSYTDTVTVTVTY</sequence>
<organism evidence="3 4">
    <name type="scientific">Tatumella morbirosei</name>
    <dbReference type="NCBI Taxonomy" id="642227"/>
    <lineage>
        <taxon>Bacteria</taxon>
        <taxon>Pseudomonadati</taxon>
        <taxon>Pseudomonadota</taxon>
        <taxon>Gammaproteobacteria</taxon>
        <taxon>Enterobacterales</taxon>
        <taxon>Erwiniaceae</taxon>
        <taxon>Tatumella</taxon>
    </lineage>
</organism>
<gene>
    <name evidence="3" type="ORF">HA49_17670</name>
</gene>
<evidence type="ECO:0000256" key="1">
    <source>
        <dbReference type="SAM" id="SignalP"/>
    </source>
</evidence>
<dbReference type="Proteomes" id="UP000029577">
    <property type="component" value="Unassembled WGS sequence"/>
</dbReference>
<dbReference type="SMART" id="SM00972">
    <property type="entry name" value="SCPU"/>
    <property type="match status" value="2"/>
</dbReference>
<dbReference type="PANTHER" id="PTHR37089">
    <property type="entry name" value="PROTEIN U-RELATED"/>
    <property type="match status" value="1"/>
</dbReference>
<feature type="domain" description="Spore coat protein U/FanG" evidence="2">
    <location>
        <begin position="19"/>
        <end position="161"/>
    </location>
</feature>
<reference evidence="3" key="1">
    <citation type="submission" date="2014-12" db="EMBL/GenBank/DDBJ databases">
        <title>The draft genome of the Tatumella morbirosei type strain, LMG23360T isolated from pineapple rot.</title>
        <authorList>
            <person name="Smits T.H."/>
            <person name="Palmer M."/>
            <person name="Venter S.N."/>
            <person name="Duffy B."/>
            <person name="Steenkamp E.T."/>
            <person name="Chan W.Y."/>
            <person name="Coutinho T.A."/>
            <person name="Coetzee M.P."/>
            <person name="De Maayer P."/>
        </authorList>
    </citation>
    <scope>NUCLEOTIDE SEQUENCE [LARGE SCALE GENOMIC DNA]</scope>
    <source>
        <strain evidence="3">LMG 23360</strain>
    </source>
</reference>
<dbReference type="eggNOG" id="COG5430">
    <property type="taxonomic scope" value="Bacteria"/>
</dbReference>
<name>A0A095VCX3_9GAMM</name>
<accession>A0A095VCX3</accession>
<feature type="signal peptide" evidence="1">
    <location>
        <begin position="1"/>
        <end position="24"/>
    </location>
</feature>
<dbReference type="PANTHER" id="PTHR37089:SF1">
    <property type="entry name" value="MEMBRANE PROTEIN"/>
    <property type="match status" value="1"/>
</dbReference>
<dbReference type="AlphaFoldDB" id="A0A095VCX3"/>
<dbReference type="EMBL" id="JPKR02000003">
    <property type="protein sequence ID" value="KGD72535.2"/>
    <property type="molecule type" value="Genomic_DNA"/>
</dbReference>
<comment type="caution">
    <text evidence="3">The sequence shown here is derived from an EMBL/GenBank/DDBJ whole genome shotgun (WGS) entry which is preliminary data.</text>
</comment>
<evidence type="ECO:0000313" key="4">
    <source>
        <dbReference type="Proteomes" id="UP000029577"/>
    </source>
</evidence>
<dbReference type="InterPro" id="IPR053167">
    <property type="entry name" value="Spore_coat_component"/>
</dbReference>